<dbReference type="InterPro" id="IPR036236">
    <property type="entry name" value="Znf_C2H2_sf"/>
</dbReference>
<organism evidence="3">
    <name type="scientific">Dissoconium aciculare CBS 342.82</name>
    <dbReference type="NCBI Taxonomy" id="1314786"/>
    <lineage>
        <taxon>Eukaryota</taxon>
        <taxon>Fungi</taxon>
        <taxon>Dikarya</taxon>
        <taxon>Ascomycota</taxon>
        <taxon>Pezizomycotina</taxon>
        <taxon>Dothideomycetes</taxon>
        <taxon>Dothideomycetidae</taxon>
        <taxon>Mycosphaerellales</taxon>
        <taxon>Dissoconiaceae</taxon>
        <taxon>Dissoconium</taxon>
    </lineage>
</organism>
<dbReference type="Proteomes" id="UP000504637">
    <property type="component" value="Unplaced"/>
</dbReference>
<dbReference type="AlphaFoldDB" id="A0A6J3MBU1"/>
<sequence>MDYSSPVWQWDCLPPYNPAPLPTPEYLTYGGGGSSWSSPTSMPVDFQPEELEAWSSMFNPRFTWSQPQQQPDHFIDPLSQTSPQQLPSPCRSRADSALSSSRSAITKHRHTTTHKTKRPSPRSPCHSVHSSHSSTSSLYTPLSRAASQESSSSSIIIDELNSYSNDTRPRCYDHGCGGKVFSCAENYRRHMRERDRSSTTQCQHCSISFSRKSNRDTHIAKGRCRGLSDVLRKSS</sequence>
<protein>
    <recommendedName>
        <fullName evidence="4">C2H2-type domain-containing protein</fullName>
    </recommendedName>
</protein>
<dbReference type="OrthoDB" id="5366256at2759"/>
<reference evidence="3" key="1">
    <citation type="submission" date="2020-01" db="EMBL/GenBank/DDBJ databases">
        <authorList>
            <consortium name="DOE Joint Genome Institute"/>
            <person name="Haridas S."/>
            <person name="Albert R."/>
            <person name="Binder M."/>
            <person name="Bloem J."/>
            <person name="Labutti K."/>
            <person name="Salamov A."/>
            <person name="Andreopoulos B."/>
            <person name="Baker S.E."/>
            <person name="Barry K."/>
            <person name="Bills G."/>
            <person name="Bluhm B.H."/>
            <person name="Cannon C."/>
            <person name="Castanera R."/>
            <person name="Culley D.E."/>
            <person name="Daum C."/>
            <person name="Ezra D."/>
            <person name="Gonzalez J.B."/>
            <person name="Henrissat B."/>
            <person name="Kuo A."/>
            <person name="Liang C."/>
            <person name="Lipzen A."/>
            <person name="Lutzoni F."/>
            <person name="Magnuson J."/>
            <person name="Mondo S."/>
            <person name="Nolan M."/>
            <person name="Ohm R."/>
            <person name="Pangilinan J."/>
            <person name="Park H.-J."/>
            <person name="Ramirez L."/>
            <person name="Alfaro M."/>
            <person name="Sun H."/>
            <person name="Tritt A."/>
            <person name="Yoshinaga Y."/>
            <person name="Zwiers L.-H."/>
            <person name="Turgeon B.G."/>
            <person name="Goodwin S.B."/>
            <person name="Spatafora J.W."/>
            <person name="Crous P.W."/>
            <person name="Grigoriev I.V."/>
        </authorList>
    </citation>
    <scope>NUCLEOTIDE SEQUENCE</scope>
    <source>
        <strain evidence="3">CBS 342.82</strain>
    </source>
</reference>
<feature type="region of interest" description="Disordered" evidence="1">
    <location>
        <begin position="65"/>
        <end position="145"/>
    </location>
</feature>
<evidence type="ECO:0000256" key="1">
    <source>
        <dbReference type="SAM" id="MobiDB-lite"/>
    </source>
</evidence>
<feature type="compositionally biased region" description="Low complexity" evidence="1">
    <location>
        <begin position="123"/>
        <end position="137"/>
    </location>
</feature>
<reference evidence="3" key="3">
    <citation type="submission" date="2025-08" db="UniProtKB">
        <authorList>
            <consortium name="RefSeq"/>
        </authorList>
    </citation>
    <scope>IDENTIFICATION</scope>
    <source>
        <strain evidence="3">CBS 342.82</strain>
    </source>
</reference>
<dbReference type="GeneID" id="54365311"/>
<feature type="compositionally biased region" description="Low complexity" evidence="1">
    <location>
        <begin position="95"/>
        <end position="104"/>
    </location>
</feature>
<feature type="compositionally biased region" description="Polar residues" evidence="1">
    <location>
        <begin position="78"/>
        <end position="87"/>
    </location>
</feature>
<name>A0A6J3MBU1_9PEZI</name>
<accession>A0A6J3MBU1</accession>
<dbReference type="Gene3D" id="3.30.160.60">
    <property type="entry name" value="Classic Zinc Finger"/>
    <property type="match status" value="1"/>
</dbReference>
<proteinExistence type="predicted"/>
<evidence type="ECO:0000313" key="3">
    <source>
        <dbReference type="RefSeq" id="XP_033461343.1"/>
    </source>
</evidence>
<gene>
    <name evidence="3" type="ORF">K489DRAFT_408700</name>
</gene>
<keyword evidence="2" id="KW-1185">Reference proteome</keyword>
<dbReference type="SUPFAM" id="SSF57667">
    <property type="entry name" value="beta-beta-alpha zinc fingers"/>
    <property type="match status" value="1"/>
</dbReference>
<reference evidence="3" key="2">
    <citation type="submission" date="2020-04" db="EMBL/GenBank/DDBJ databases">
        <authorList>
            <consortium name="NCBI Genome Project"/>
        </authorList>
    </citation>
    <scope>NUCLEOTIDE SEQUENCE</scope>
    <source>
        <strain evidence="3">CBS 342.82</strain>
    </source>
</reference>
<evidence type="ECO:0008006" key="4">
    <source>
        <dbReference type="Google" id="ProtNLM"/>
    </source>
</evidence>
<feature type="compositionally biased region" description="Basic residues" evidence="1">
    <location>
        <begin position="105"/>
        <end position="120"/>
    </location>
</feature>
<evidence type="ECO:0000313" key="2">
    <source>
        <dbReference type="Proteomes" id="UP000504637"/>
    </source>
</evidence>
<dbReference type="RefSeq" id="XP_033461343.1">
    <property type="nucleotide sequence ID" value="XM_033607511.1"/>
</dbReference>